<dbReference type="PROSITE" id="PS51257">
    <property type="entry name" value="PROKAR_LIPOPROTEIN"/>
    <property type="match status" value="1"/>
</dbReference>
<dbReference type="Proteomes" id="UP001302602">
    <property type="component" value="Unassembled WGS sequence"/>
</dbReference>
<dbReference type="AlphaFoldDB" id="A0AAN6TVI6"/>
<name>A0AAN6TVI6_9PEZI</name>
<comment type="caution">
    <text evidence="2">The sequence shown here is derived from an EMBL/GenBank/DDBJ whole genome shotgun (WGS) entry which is preliminary data.</text>
</comment>
<gene>
    <name evidence="2" type="ORF">N657DRAFT_153641</name>
</gene>
<evidence type="ECO:0000256" key="1">
    <source>
        <dbReference type="SAM" id="MobiDB-lite"/>
    </source>
</evidence>
<sequence>MEARKGPGSLSLTKDQTVRRLPSPPGSVLACGPLMLGSDHLPESKEMTALDRYPNAKRFIVAYPSLIRQLWGAVSGFLPALVQTLSSHAHPDTVLVSSDFFNAASYPSNRFLRSSPISVPYVYNRLLRKIQPGVPRRRATRARSNRSTSSCPISVAFRRIAETCLPSICPRTMVQHMHRTIYSNWAMAMSAW</sequence>
<evidence type="ECO:0000313" key="3">
    <source>
        <dbReference type="Proteomes" id="UP001302602"/>
    </source>
</evidence>
<dbReference type="GeneID" id="87822744"/>
<accession>A0AAN6TVI6</accession>
<evidence type="ECO:0000313" key="2">
    <source>
        <dbReference type="EMBL" id="KAK4120721.1"/>
    </source>
</evidence>
<keyword evidence="3" id="KW-1185">Reference proteome</keyword>
<reference evidence="2" key="2">
    <citation type="submission" date="2023-05" db="EMBL/GenBank/DDBJ databases">
        <authorList>
            <consortium name="Lawrence Berkeley National Laboratory"/>
            <person name="Steindorff A."/>
            <person name="Hensen N."/>
            <person name="Bonometti L."/>
            <person name="Westerberg I."/>
            <person name="Brannstrom I.O."/>
            <person name="Guillou S."/>
            <person name="Cros-Aarteil S."/>
            <person name="Calhoun S."/>
            <person name="Haridas S."/>
            <person name="Kuo A."/>
            <person name="Mondo S."/>
            <person name="Pangilinan J."/>
            <person name="Riley R."/>
            <person name="Labutti K."/>
            <person name="Andreopoulos B."/>
            <person name="Lipzen A."/>
            <person name="Chen C."/>
            <person name="Yanf M."/>
            <person name="Daum C."/>
            <person name="Ng V."/>
            <person name="Clum A."/>
            <person name="Ohm R."/>
            <person name="Martin F."/>
            <person name="Silar P."/>
            <person name="Natvig D."/>
            <person name="Lalanne C."/>
            <person name="Gautier V."/>
            <person name="Ament-Velasquez S.L."/>
            <person name="Kruys A."/>
            <person name="Hutchinson M.I."/>
            <person name="Powell A.J."/>
            <person name="Barry K."/>
            <person name="Miller A.N."/>
            <person name="Grigoriev I.V."/>
            <person name="Debuchy R."/>
            <person name="Gladieux P."/>
            <person name="Thoren M.H."/>
            <person name="Johannesson H."/>
        </authorList>
    </citation>
    <scope>NUCLEOTIDE SEQUENCE</scope>
    <source>
        <strain evidence="2">CBS 731.68</strain>
    </source>
</reference>
<protein>
    <submittedName>
        <fullName evidence="2">Uncharacterized protein</fullName>
    </submittedName>
</protein>
<feature type="region of interest" description="Disordered" evidence="1">
    <location>
        <begin position="1"/>
        <end position="23"/>
    </location>
</feature>
<proteinExistence type="predicted"/>
<dbReference type="RefSeq" id="XP_062644492.1">
    <property type="nucleotide sequence ID" value="XM_062785978.1"/>
</dbReference>
<organism evidence="2 3">
    <name type="scientific">Parathielavia appendiculata</name>
    <dbReference type="NCBI Taxonomy" id="2587402"/>
    <lineage>
        <taxon>Eukaryota</taxon>
        <taxon>Fungi</taxon>
        <taxon>Dikarya</taxon>
        <taxon>Ascomycota</taxon>
        <taxon>Pezizomycotina</taxon>
        <taxon>Sordariomycetes</taxon>
        <taxon>Sordariomycetidae</taxon>
        <taxon>Sordariales</taxon>
        <taxon>Chaetomiaceae</taxon>
        <taxon>Parathielavia</taxon>
    </lineage>
</organism>
<reference evidence="2" key="1">
    <citation type="journal article" date="2023" name="Mol. Phylogenet. Evol.">
        <title>Genome-scale phylogeny and comparative genomics of the fungal order Sordariales.</title>
        <authorList>
            <person name="Hensen N."/>
            <person name="Bonometti L."/>
            <person name="Westerberg I."/>
            <person name="Brannstrom I.O."/>
            <person name="Guillou S."/>
            <person name="Cros-Aarteil S."/>
            <person name="Calhoun S."/>
            <person name="Haridas S."/>
            <person name="Kuo A."/>
            <person name="Mondo S."/>
            <person name="Pangilinan J."/>
            <person name="Riley R."/>
            <person name="LaButti K."/>
            <person name="Andreopoulos B."/>
            <person name="Lipzen A."/>
            <person name="Chen C."/>
            <person name="Yan M."/>
            <person name="Daum C."/>
            <person name="Ng V."/>
            <person name="Clum A."/>
            <person name="Steindorff A."/>
            <person name="Ohm R.A."/>
            <person name="Martin F."/>
            <person name="Silar P."/>
            <person name="Natvig D.O."/>
            <person name="Lalanne C."/>
            <person name="Gautier V."/>
            <person name="Ament-Velasquez S.L."/>
            <person name="Kruys A."/>
            <person name="Hutchinson M.I."/>
            <person name="Powell A.J."/>
            <person name="Barry K."/>
            <person name="Miller A.N."/>
            <person name="Grigoriev I.V."/>
            <person name="Debuchy R."/>
            <person name="Gladieux P."/>
            <person name="Hiltunen Thoren M."/>
            <person name="Johannesson H."/>
        </authorList>
    </citation>
    <scope>NUCLEOTIDE SEQUENCE</scope>
    <source>
        <strain evidence="2">CBS 731.68</strain>
    </source>
</reference>
<dbReference type="EMBL" id="MU853237">
    <property type="protein sequence ID" value="KAK4120721.1"/>
    <property type="molecule type" value="Genomic_DNA"/>
</dbReference>